<dbReference type="InterPro" id="IPR006171">
    <property type="entry name" value="TOPRIM_dom"/>
</dbReference>
<name>A0A8X7WSF9_BRACI</name>
<dbReference type="FunFam" id="3.40.50.670:FF:000001">
    <property type="entry name" value="DNA topoisomerase 2"/>
    <property type="match status" value="1"/>
</dbReference>
<feature type="domain" description="Myb-like" evidence="12">
    <location>
        <begin position="34"/>
        <end position="65"/>
    </location>
</feature>
<dbReference type="InterPro" id="IPR002205">
    <property type="entry name" value="Topo_IIA_dom_A"/>
</dbReference>
<dbReference type="GO" id="GO:0005634">
    <property type="term" value="C:nucleus"/>
    <property type="evidence" value="ECO:0007669"/>
    <property type="project" value="TreeGrafter"/>
</dbReference>
<dbReference type="SMART" id="SM00717">
    <property type="entry name" value="SANT"/>
    <property type="match status" value="1"/>
</dbReference>
<evidence type="ECO:0000256" key="7">
    <source>
        <dbReference type="ARBA" id="ARBA00023029"/>
    </source>
</evidence>
<dbReference type="InterPro" id="IPR001154">
    <property type="entry name" value="TopoII_euk"/>
</dbReference>
<feature type="domain" description="Topo IIA-type catalytic" evidence="15">
    <location>
        <begin position="386"/>
        <end position="718"/>
    </location>
</feature>
<evidence type="ECO:0000256" key="6">
    <source>
        <dbReference type="ARBA" id="ARBA00022840"/>
    </source>
</evidence>
<dbReference type="GO" id="GO:0003677">
    <property type="term" value="F:DNA binding"/>
    <property type="evidence" value="ECO:0007669"/>
    <property type="project" value="UniProtKB-UniRule"/>
</dbReference>
<keyword evidence="9 10" id="KW-0413">Isomerase</keyword>
<evidence type="ECO:0000256" key="1">
    <source>
        <dbReference type="ARBA" id="ARBA00000185"/>
    </source>
</evidence>
<dbReference type="Gene3D" id="3.40.50.670">
    <property type="match status" value="1"/>
</dbReference>
<gene>
    <name evidence="16" type="ORF">Bca52824_005530</name>
</gene>
<dbReference type="Gene3D" id="3.90.199.10">
    <property type="entry name" value="Topoisomerase II, domain 5"/>
    <property type="match status" value="1"/>
</dbReference>
<evidence type="ECO:0000256" key="9">
    <source>
        <dbReference type="ARBA" id="ARBA00023235"/>
    </source>
</evidence>
<evidence type="ECO:0000259" key="15">
    <source>
        <dbReference type="PROSITE" id="PS52040"/>
    </source>
</evidence>
<feature type="compositionally biased region" description="Low complexity" evidence="11">
    <location>
        <begin position="1"/>
        <end position="12"/>
    </location>
</feature>
<comment type="catalytic activity">
    <reaction evidence="1 10">
        <text>ATP-dependent breakage, passage and rejoining of double-stranded DNA.</text>
        <dbReference type="EC" id="5.6.2.2"/>
    </reaction>
</comment>
<evidence type="ECO:0000259" key="13">
    <source>
        <dbReference type="PROSITE" id="PS50880"/>
    </source>
</evidence>
<proteinExistence type="inferred from homology"/>
<dbReference type="GO" id="GO:0006265">
    <property type="term" value="P:DNA topological change"/>
    <property type="evidence" value="ECO:0007669"/>
    <property type="project" value="UniProtKB-UniRule"/>
</dbReference>
<dbReference type="Pfam" id="PF00521">
    <property type="entry name" value="DNA_topoisoIV"/>
    <property type="match status" value="1"/>
</dbReference>
<dbReference type="PROSITE" id="PS52040">
    <property type="entry name" value="TOPO_IIA"/>
    <property type="match status" value="1"/>
</dbReference>
<dbReference type="InterPro" id="IPR001241">
    <property type="entry name" value="Topo_IIA"/>
</dbReference>
<dbReference type="InterPro" id="IPR001005">
    <property type="entry name" value="SANT/Myb"/>
</dbReference>
<dbReference type="InterPro" id="IPR050634">
    <property type="entry name" value="DNA_Topoisomerase_II"/>
</dbReference>
<dbReference type="PRINTS" id="PR00418">
    <property type="entry name" value="TPI2FAMILY"/>
</dbReference>
<dbReference type="SMART" id="SM00434">
    <property type="entry name" value="TOP4c"/>
    <property type="match status" value="1"/>
</dbReference>
<dbReference type="Pfam" id="PF16898">
    <property type="entry name" value="TOPRIM_C"/>
    <property type="match status" value="1"/>
</dbReference>
<dbReference type="PANTHER" id="PTHR10169:SF38">
    <property type="entry name" value="DNA TOPOISOMERASE 2"/>
    <property type="match status" value="1"/>
</dbReference>
<dbReference type="InterPro" id="IPR017884">
    <property type="entry name" value="SANT_dom"/>
</dbReference>
<keyword evidence="6" id="KW-0067">ATP-binding</keyword>
<comment type="similarity">
    <text evidence="3">Belongs to the type II topoisomerase family.</text>
</comment>
<dbReference type="Gene3D" id="1.20.58.1880">
    <property type="match status" value="1"/>
</dbReference>
<evidence type="ECO:0000256" key="8">
    <source>
        <dbReference type="ARBA" id="ARBA00023125"/>
    </source>
</evidence>
<dbReference type="GO" id="GO:0000819">
    <property type="term" value="P:sister chromatid segregation"/>
    <property type="evidence" value="ECO:0007669"/>
    <property type="project" value="TreeGrafter"/>
</dbReference>
<dbReference type="PROSITE" id="PS51293">
    <property type="entry name" value="SANT"/>
    <property type="match status" value="1"/>
</dbReference>
<reference evidence="16 17" key="1">
    <citation type="submission" date="2020-02" db="EMBL/GenBank/DDBJ databases">
        <authorList>
            <person name="Ma Q."/>
            <person name="Huang Y."/>
            <person name="Song X."/>
            <person name="Pei D."/>
        </authorList>
    </citation>
    <scope>NUCLEOTIDE SEQUENCE [LARGE SCALE GENOMIC DNA]</scope>
    <source>
        <strain evidence="16">Sxm20200214</strain>
        <tissue evidence="16">Leaf</tissue>
    </source>
</reference>
<feature type="domain" description="SANT" evidence="14">
    <location>
        <begin position="29"/>
        <end position="67"/>
    </location>
</feature>
<dbReference type="GO" id="GO:0003918">
    <property type="term" value="F:DNA topoisomerase type II (double strand cut, ATP-hydrolyzing) activity"/>
    <property type="evidence" value="ECO:0007669"/>
    <property type="project" value="UniProtKB-EC"/>
</dbReference>
<dbReference type="PROSITE" id="PS50090">
    <property type="entry name" value="MYB_LIKE"/>
    <property type="match status" value="1"/>
</dbReference>
<evidence type="ECO:0000313" key="16">
    <source>
        <dbReference type="EMBL" id="KAG2334350.1"/>
    </source>
</evidence>
<dbReference type="PROSITE" id="PS50880">
    <property type="entry name" value="TOPRIM"/>
    <property type="match status" value="1"/>
</dbReference>
<keyword evidence="8 10" id="KW-0238">DNA-binding</keyword>
<organism evidence="16 17">
    <name type="scientific">Brassica carinata</name>
    <name type="common">Ethiopian mustard</name>
    <name type="synonym">Abyssinian cabbage</name>
    <dbReference type="NCBI Taxonomy" id="52824"/>
    <lineage>
        <taxon>Eukaryota</taxon>
        <taxon>Viridiplantae</taxon>
        <taxon>Streptophyta</taxon>
        <taxon>Embryophyta</taxon>
        <taxon>Tracheophyta</taxon>
        <taxon>Spermatophyta</taxon>
        <taxon>Magnoliopsida</taxon>
        <taxon>eudicotyledons</taxon>
        <taxon>Gunneridae</taxon>
        <taxon>Pentapetalae</taxon>
        <taxon>rosids</taxon>
        <taxon>malvids</taxon>
        <taxon>Brassicales</taxon>
        <taxon>Brassicaceae</taxon>
        <taxon>Brassiceae</taxon>
        <taxon>Brassica</taxon>
    </lineage>
</organism>
<feature type="active site" description="O-(5'-phospho-DNA)-tyrosine intermediate" evidence="10">
    <location>
        <position position="476"/>
    </location>
</feature>
<evidence type="ECO:0000256" key="11">
    <source>
        <dbReference type="SAM" id="MobiDB-lite"/>
    </source>
</evidence>
<dbReference type="Proteomes" id="UP000886595">
    <property type="component" value="Unassembled WGS sequence"/>
</dbReference>
<dbReference type="GO" id="GO:0000712">
    <property type="term" value="P:resolution of meiotic recombination intermediates"/>
    <property type="evidence" value="ECO:0007669"/>
    <property type="project" value="TreeGrafter"/>
</dbReference>
<comment type="caution">
    <text evidence="16">The sequence shown here is derived from an EMBL/GenBank/DDBJ whole genome shotgun (WGS) entry which is preliminary data.</text>
</comment>
<dbReference type="OrthoDB" id="276498at2759"/>
<dbReference type="Pfam" id="PF01751">
    <property type="entry name" value="Toprim"/>
    <property type="match status" value="1"/>
</dbReference>
<evidence type="ECO:0000313" key="17">
    <source>
        <dbReference type="Proteomes" id="UP000886595"/>
    </source>
</evidence>
<dbReference type="EMBL" id="JAAMPC010000001">
    <property type="protein sequence ID" value="KAG2334350.1"/>
    <property type="molecule type" value="Genomic_DNA"/>
</dbReference>
<dbReference type="InterPro" id="IPR013759">
    <property type="entry name" value="Topo_IIA_B_C"/>
</dbReference>
<evidence type="ECO:0000256" key="3">
    <source>
        <dbReference type="ARBA" id="ARBA00011080"/>
    </source>
</evidence>
<dbReference type="InterPro" id="IPR009057">
    <property type="entry name" value="Homeodomain-like_sf"/>
</dbReference>
<evidence type="ECO:0000256" key="5">
    <source>
        <dbReference type="ARBA" id="ARBA00022741"/>
    </source>
</evidence>
<dbReference type="InterPro" id="IPR013758">
    <property type="entry name" value="Topo_IIA_A/C_ab"/>
</dbReference>
<dbReference type="CDD" id="cd00167">
    <property type="entry name" value="SANT"/>
    <property type="match status" value="1"/>
</dbReference>
<dbReference type="InterPro" id="IPR013760">
    <property type="entry name" value="Topo_IIA-like_dom_sf"/>
</dbReference>
<evidence type="ECO:0000256" key="10">
    <source>
        <dbReference type="PROSITE-ProRule" id="PRU01384"/>
    </source>
</evidence>
<feature type="region of interest" description="Disordered" evidence="11">
    <location>
        <begin position="1"/>
        <end position="32"/>
    </location>
</feature>
<feature type="domain" description="Toprim" evidence="13">
    <location>
        <begin position="135"/>
        <end position="249"/>
    </location>
</feature>
<evidence type="ECO:0000259" key="12">
    <source>
        <dbReference type="PROSITE" id="PS50090"/>
    </source>
</evidence>
<keyword evidence="5" id="KW-0547">Nucleotide-binding</keyword>
<dbReference type="EC" id="5.6.2.2" evidence="4"/>
<sequence>MSSKNSMNANKNFNKEASPQSKTKKLKKKLGPQWTKDELERFYEAYQKHGRDWKKVAASVENNRSVDMVEALFSMNQPYLSLPEASVDGLAAIMTAHYSLFEESESKGEGHDASGVTRGFPIKKLHDAEDLDKQCTLILTEGDSAKHLVMAGLSSLQRKTYGVYPLQGKLLNVRIASQKSIKKNRELQNIKTIIGLKDETSYTTTDSLRYKHVMVMTDQDEDGVHIKGLLINFFHHKWPQLLKLNPPFLSEFRTPIVKVKNRNGVEAKSFYSMAEYSEWKEQQEDNLSKWETTHYKGLGTHTSEEGCEYFKHIDNHKRVFVCDDDKDHGEAIDGAFNANSKYRKEMLENFDPNSHHHETEARQITFTDFIEKDLASFFMANMKRSVPSMLDGLKPGQRKILHCLLKRSSNEDIKVSQVSALVLTHCDYYHSEKALNNTIIKMAQQHVGSNNLPLLQSLGQFGTRIAGGQDAADPRYLRTKLSQETRILFPKEDDKYADAHTGSLNDEDRKNTEPTPYYPIVPMVLVNGCRGIASGWSTFIPNYKLKDVISNVERLLNDEKTEPMDPWYEGFEGTITKDGENRYKTFGRLEESSGNAETRLVTELPIEVWTNNYVSSLDKGKENRGKVSAFIENYLDRSNDTTVSIQIELKKTEKKMTPEEEKEILGLTTMLSTGNMYLFDENDMIKKYESPQEIIEDFYEARLKAYDKRKVAKFSYLS</sequence>
<evidence type="ECO:0000256" key="4">
    <source>
        <dbReference type="ARBA" id="ARBA00012895"/>
    </source>
</evidence>
<dbReference type="GO" id="GO:0005524">
    <property type="term" value="F:ATP binding"/>
    <property type="evidence" value="ECO:0007669"/>
    <property type="project" value="UniProtKB-KW"/>
</dbReference>
<dbReference type="PRINTS" id="PR01158">
    <property type="entry name" value="TOPISMRASEII"/>
</dbReference>
<evidence type="ECO:0000256" key="2">
    <source>
        <dbReference type="ARBA" id="ARBA00001946"/>
    </source>
</evidence>
<protein>
    <recommendedName>
        <fullName evidence="4">DNA topoisomerase (ATP-hydrolyzing)</fullName>
        <ecNumber evidence="4">5.6.2.2</ecNumber>
    </recommendedName>
</protein>
<evidence type="ECO:0000259" key="14">
    <source>
        <dbReference type="PROSITE" id="PS51293"/>
    </source>
</evidence>
<comment type="cofactor">
    <cofactor evidence="2">
        <name>Mg(2+)</name>
        <dbReference type="ChEBI" id="CHEBI:18420"/>
    </cofactor>
</comment>
<dbReference type="AlphaFoldDB" id="A0A8X7WSF9"/>
<dbReference type="SUPFAM" id="SSF56719">
    <property type="entry name" value="Type II DNA topoisomerase"/>
    <property type="match status" value="1"/>
</dbReference>
<keyword evidence="7 10" id="KW-0799">Topoisomerase</keyword>
<dbReference type="PANTHER" id="PTHR10169">
    <property type="entry name" value="DNA TOPOISOMERASE/GYRASE"/>
    <property type="match status" value="1"/>
</dbReference>
<keyword evidence="17" id="KW-1185">Reference proteome</keyword>
<dbReference type="InterPro" id="IPR031660">
    <property type="entry name" value="TOPRIM_C"/>
</dbReference>
<dbReference type="Gene3D" id="3.30.1490.30">
    <property type="match status" value="1"/>
</dbReference>
<accession>A0A8X7WSF9</accession>
<dbReference type="SUPFAM" id="SSF46689">
    <property type="entry name" value="Homeodomain-like"/>
    <property type="match status" value="1"/>
</dbReference>
<dbReference type="FunFam" id="3.30.1490.30:FF:000001">
    <property type="entry name" value="DNA topoisomerase 2"/>
    <property type="match status" value="1"/>
</dbReference>
<dbReference type="Pfam" id="PF00249">
    <property type="entry name" value="Myb_DNA-binding"/>
    <property type="match status" value="1"/>
</dbReference>
<dbReference type="SMART" id="SM00433">
    <property type="entry name" value="TOP2c"/>
    <property type="match status" value="1"/>
</dbReference>
<dbReference type="Gene3D" id="3.30.1360.40">
    <property type="match status" value="1"/>
</dbReference>